<feature type="transmembrane region" description="Helical" evidence="8">
    <location>
        <begin position="210"/>
        <end position="229"/>
    </location>
</feature>
<evidence type="ECO:0000256" key="3">
    <source>
        <dbReference type="ARBA" id="ARBA00022448"/>
    </source>
</evidence>
<dbReference type="Pfam" id="PF01032">
    <property type="entry name" value="FecCD"/>
    <property type="match status" value="1"/>
</dbReference>
<dbReference type="CDD" id="cd06550">
    <property type="entry name" value="TM_ABC_iron-siderophores_like"/>
    <property type="match status" value="1"/>
</dbReference>
<dbReference type="FunFam" id="1.10.3470.10:FF:000001">
    <property type="entry name" value="Vitamin B12 ABC transporter permease BtuC"/>
    <property type="match status" value="1"/>
</dbReference>
<keyword evidence="10" id="KW-1185">Reference proteome</keyword>
<evidence type="ECO:0000256" key="1">
    <source>
        <dbReference type="ARBA" id="ARBA00004651"/>
    </source>
</evidence>
<evidence type="ECO:0000256" key="2">
    <source>
        <dbReference type="ARBA" id="ARBA00007935"/>
    </source>
</evidence>
<keyword evidence="5 8" id="KW-0812">Transmembrane</keyword>
<evidence type="ECO:0000313" key="10">
    <source>
        <dbReference type="Proteomes" id="UP000481087"/>
    </source>
</evidence>
<evidence type="ECO:0000256" key="7">
    <source>
        <dbReference type="ARBA" id="ARBA00023136"/>
    </source>
</evidence>
<dbReference type="Proteomes" id="UP000481087">
    <property type="component" value="Unassembled WGS sequence"/>
</dbReference>
<evidence type="ECO:0000256" key="4">
    <source>
        <dbReference type="ARBA" id="ARBA00022475"/>
    </source>
</evidence>
<evidence type="ECO:0000256" key="8">
    <source>
        <dbReference type="SAM" id="Phobius"/>
    </source>
</evidence>
<dbReference type="SUPFAM" id="SSF81345">
    <property type="entry name" value="ABC transporter involved in vitamin B12 uptake, BtuC"/>
    <property type="match status" value="1"/>
</dbReference>
<keyword evidence="6 8" id="KW-1133">Transmembrane helix</keyword>
<dbReference type="RefSeq" id="WP_161408643.1">
    <property type="nucleotide sequence ID" value="NZ_WTUZ01000022.1"/>
</dbReference>
<name>A0A6L8V4L0_9BACL</name>
<dbReference type="GO" id="GO:0033214">
    <property type="term" value="P:siderophore-iron import into cell"/>
    <property type="evidence" value="ECO:0007669"/>
    <property type="project" value="TreeGrafter"/>
</dbReference>
<dbReference type="PANTHER" id="PTHR30472:SF24">
    <property type="entry name" value="FERRIC ENTEROBACTIN TRANSPORT SYSTEM PERMEASE PROTEIN FEPG"/>
    <property type="match status" value="1"/>
</dbReference>
<keyword evidence="4" id="KW-1003">Cell membrane</keyword>
<accession>A0A6L8V4L0</accession>
<dbReference type="PANTHER" id="PTHR30472">
    <property type="entry name" value="FERRIC ENTEROBACTIN TRANSPORT SYSTEM PERMEASE PROTEIN"/>
    <property type="match status" value="1"/>
</dbReference>
<evidence type="ECO:0000256" key="6">
    <source>
        <dbReference type="ARBA" id="ARBA00022989"/>
    </source>
</evidence>
<keyword evidence="3" id="KW-0813">Transport</keyword>
<feature type="transmembrane region" description="Helical" evidence="8">
    <location>
        <begin position="24"/>
        <end position="49"/>
    </location>
</feature>
<feature type="transmembrane region" description="Helical" evidence="8">
    <location>
        <begin position="324"/>
        <end position="343"/>
    </location>
</feature>
<feature type="transmembrane region" description="Helical" evidence="8">
    <location>
        <begin position="78"/>
        <end position="97"/>
    </location>
</feature>
<evidence type="ECO:0000256" key="5">
    <source>
        <dbReference type="ARBA" id="ARBA00022692"/>
    </source>
</evidence>
<comment type="similarity">
    <text evidence="2">Belongs to the binding-protein-dependent transport system permease family. FecCD subfamily.</text>
</comment>
<feature type="transmembrane region" description="Helical" evidence="8">
    <location>
        <begin position="109"/>
        <end position="127"/>
    </location>
</feature>
<keyword evidence="7 8" id="KW-0472">Membrane</keyword>
<feature type="transmembrane region" description="Helical" evidence="8">
    <location>
        <begin position="134"/>
        <end position="153"/>
    </location>
</feature>
<dbReference type="InterPro" id="IPR037294">
    <property type="entry name" value="ABC_BtuC-like"/>
</dbReference>
<dbReference type="InterPro" id="IPR000522">
    <property type="entry name" value="ABC_transptr_permease_BtuC"/>
</dbReference>
<dbReference type="Gene3D" id="1.10.3470.10">
    <property type="entry name" value="ABC transporter involved in vitamin B12 uptake, BtuC"/>
    <property type="match status" value="1"/>
</dbReference>
<feature type="transmembrane region" description="Helical" evidence="8">
    <location>
        <begin position="254"/>
        <end position="281"/>
    </location>
</feature>
<comment type="caution">
    <text evidence="9">The sequence shown here is derived from an EMBL/GenBank/DDBJ whole genome shotgun (WGS) entry which is preliminary data.</text>
</comment>
<gene>
    <name evidence="9" type="ORF">GQF01_20770</name>
</gene>
<dbReference type="GO" id="GO:0005886">
    <property type="term" value="C:plasma membrane"/>
    <property type="evidence" value="ECO:0007669"/>
    <property type="project" value="UniProtKB-SubCell"/>
</dbReference>
<proteinExistence type="inferred from homology"/>
<comment type="subcellular location">
    <subcellularLocation>
        <location evidence="1">Cell membrane</location>
        <topology evidence="1">Multi-pass membrane protein</topology>
    </subcellularLocation>
</comment>
<protein>
    <submittedName>
        <fullName evidence="9">Iron chelate uptake ABC transporter family permease subunit</fullName>
    </submittedName>
</protein>
<reference evidence="9 10" key="1">
    <citation type="submission" date="2019-12" db="EMBL/GenBank/DDBJ databases">
        <title>Paenibacillus sp. nov. sp. isolated from soil.</title>
        <authorList>
            <person name="Kim J."/>
            <person name="Jeong S.E."/>
            <person name="Jung H.S."/>
            <person name="Jeon C.O."/>
        </authorList>
    </citation>
    <scope>NUCLEOTIDE SEQUENCE [LARGE SCALE GENOMIC DNA]</scope>
    <source>
        <strain evidence="9 10">5J-6</strain>
    </source>
</reference>
<dbReference type="EMBL" id="WTUZ01000022">
    <property type="protein sequence ID" value="MZQ84542.1"/>
    <property type="molecule type" value="Genomic_DNA"/>
</dbReference>
<dbReference type="AlphaFoldDB" id="A0A6L8V4L0"/>
<feature type="transmembrane region" description="Helical" evidence="8">
    <location>
        <begin position="293"/>
        <end position="318"/>
    </location>
</feature>
<evidence type="ECO:0000313" key="9">
    <source>
        <dbReference type="EMBL" id="MZQ84542.1"/>
    </source>
</evidence>
<dbReference type="GO" id="GO:0022857">
    <property type="term" value="F:transmembrane transporter activity"/>
    <property type="evidence" value="ECO:0007669"/>
    <property type="project" value="InterPro"/>
</dbReference>
<feature type="transmembrane region" description="Helical" evidence="8">
    <location>
        <begin position="165"/>
        <end position="190"/>
    </location>
</feature>
<sequence length="349" mass="37269">MNDSNRHVTIRNKSFSYRVSKKSVLVTLTLLLAVIIVMILSTGIGSIYIKPVEVVRAVFGYGTDPSNMIVRSLRLPRVIVAVLIGASLGVAGAILQGIVRNPLTSPDTIGSTGGATLGAVSFFFFFADKISIHWLPVAAILGAFIATLLVYSLSWKNGITPLRLVLIGTGFTAAMSALSYLMMISGPIILANQSLTFMTGSIYGVSWQKAVYPLLPWVCLLIPIIFLYARHITVQSLGEDIARNVGSSVQRQRFLLIILSVALSGAAVAFGGAINFIGLMAPHIARKFVGPSFGSLIPVSALTGSLLLLLADLAGRFVFKPLDIPAGVFTAAIGAPLFIYVLYRSRNRA</sequence>
<organism evidence="9 10">
    <name type="scientific">Paenibacillus silvestris</name>
    <dbReference type="NCBI Taxonomy" id="2606219"/>
    <lineage>
        <taxon>Bacteria</taxon>
        <taxon>Bacillati</taxon>
        <taxon>Bacillota</taxon>
        <taxon>Bacilli</taxon>
        <taxon>Bacillales</taxon>
        <taxon>Paenibacillaceae</taxon>
        <taxon>Paenibacillus</taxon>
    </lineage>
</organism>